<name>A5HXP5_BLATR</name>
<dbReference type="GO" id="GO:0046872">
    <property type="term" value="F:metal ion binding"/>
    <property type="evidence" value="ECO:0007669"/>
    <property type="project" value="UniProtKB-KW"/>
</dbReference>
<protein>
    <submittedName>
        <fullName evidence="6">Putative carotene oxygenase</fullName>
    </submittedName>
</protein>
<accession>A5HXP5</accession>
<dbReference type="Pfam" id="PF03055">
    <property type="entry name" value="RPE65"/>
    <property type="match status" value="1"/>
</dbReference>
<dbReference type="EMBL" id="AM409182">
    <property type="protein sequence ID" value="CAL64768.1"/>
    <property type="molecule type" value="Genomic_DNA"/>
</dbReference>
<dbReference type="PANTHER" id="PTHR10543:SF24">
    <property type="entry name" value="CAROTENOID ISOMEROOXYGENASE"/>
    <property type="match status" value="1"/>
</dbReference>
<evidence type="ECO:0000256" key="5">
    <source>
        <dbReference type="PIRSR" id="PIRSR604294-1"/>
    </source>
</evidence>
<dbReference type="GO" id="GO:0010436">
    <property type="term" value="F:carotenoid dioxygenase activity"/>
    <property type="evidence" value="ECO:0007669"/>
    <property type="project" value="TreeGrafter"/>
</dbReference>
<evidence type="ECO:0000256" key="1">
    <source>
        <dbReference type="ARBA" id="ARBA00006787"/>
    </source>
</evidence>
<comment type="similarity">
    <text evidence="1">Belongs to the carotenoid oxygenase family.</text>
</comment>
<feature type="binding site" evidence="5">
    <location>
        <position position="647"/>
    </location>
    <ligand>
        <name>Fe cation</name>
        <dbReference type="ChEBI" id="CHEBI:24875"/>
        <note>catalytic</note>
    </ligand>
</feature>
<evidence type="ECO:0000313" key="6">
    <source>
        <dbReference type="EMBL" id="CAL64768.1"/>
    </source>
</evidence>
<dbReference type="GO" id="GO:0016121">
    <property type="term" value="P:carotene catabolic process"/>
    <property type="evidence" value="ECO:0007669"/>
    <property type="project" value="TreeGrafter"/>
</dbReference>
<comment type="cofactor">
    <cofactor evidence="5">
        <name>Fe(2+)</name>
        <dbReference type="ChEBI" id="CHEBI:29033"/>
    </cofactor>
    <text evidence="5">Binds 1 Fe(2+) ion per subunit.</text>
</comment>
<dbReference type="AlphaFoldDB" id="A5HXP5"/>
<proteinExistence type="inferred from homology"/>
<sequence>MKLLEGEENKIYKSKQSFIFVVLYLFLFCSLVKKMLTPACENPNAKVGEAAPSPVGFKNIPATESPKTIMLDGYIPEWIEGVMYRSGSGRYNVLLDNGDTFHIGHPFDGLAMLHRFEIDGKTQTIKYNSRHTSHGVERRIGERDPTLLTFGPDPCKTIFGRMQTVYHHISKFGTNAALQEHDPEFDMVNVTVTPNFPLGEALEKETGVKRGEAVVVKRDADTLQLVDSESLKPLKMFTYNHVSKKLQGQLCASHHQYDEETDEYVNFMVKLGPFPTFQTFTLGPYLPHPEQKEQVPAPEARLHQPIWRHLGAWKTMEALKPSYIHSFSMTKNYIVIPNFPYYYSFGGLSAIYYSSAYQTFYWDETRHTLFHVIDRHTGHHVATYEADPCFSFHTANAWDEEVELPGGGKERVIFMDYCMYENTDIVDASFELGKTPTGKLDLDKVQPARFRFDKLTDHKTEHQIAPSQLRRYRLGRVPVAKPDADKWSPSWSDSFNFGKWTQFNKRRVASYTVIGHDIEMPRFNPRYNLKPYRYCWGVCESQHAPSYASGAVVNGLIKLDLNHPYLGPNTSEESSAKIWDQPGCSCAEPIFIPNPDALEEDDGVVMSIVNAVLEDGSESCFLLILDAATMKELARATLGNFNAVTLHGSFVDKHGRGIAVN</sequence>
<evidence type="ECO:0000256" key="4">
    <source>
        <dbReference type="ARBA" id="ARBA00023004"/>
    </source>
</evidence>
<feature type="binding site" evidence="5">
    <location>
        <position position="254"/>
    </location>
    <ligand>
        <name>Fe cation</name>
        <dbReference type="ChEBI" id="CHEBI:24875"/>
        <note>catalytic</note>
    </ligand>
</feature>
<feature type="binding site" evidence="5">
    <location>
        <position position="325"/>
    </location>
    <ligand>
        <name>Fe cation</name>
        <dbReference type="ChEBI" id="CHEBI:24875"/>
        <note>catalytic</note>
    </ligand>
</feature>
<keyword evidence="4 5" id="KW-0408">Iron</keyword>
<keyword evidence="3" id="KW-0560">Oxidoreductase</keyword>
<feature type="binding site" evidence="5">
    <location>
        <position position="393"/>
    </location>
    <ligand>
        <name>Fe cation</name>
        <dbReference type="ChEBI" id="CHEBI:24875"/>
        <note>catalytic</note>
    </ligand>
</feature>
<evidence type="ECO:0000313" key="7">
    <source>
        <dbReference type="EMBL" id="CAL64769.1"/>
    </source>
</evidence>
<dbReference type="PANTHER" id="PTHR10543">
    <property type="entry name" value="BETA-CAROTENE DIOXYGENASE"/>
    <property type="match status" value="1"/>
</dbReference>
<keyword evidence="2 5" id="KW-0479">Metal-binding</keyword>
<gene>
    <name evidence="6" type="primary">tsp3</name>
</gene>
<evidence type="ECO:0000256" key="2">
    <source>
        <dbReference type="ARBA" id="ARBA00022723"/>
    </source>
</evidence>
<evidence type="ECO:0000256" key="3">
    <source>
        <dbReference type="ARBA" id="ARBA00023002"/>
    </source>
</evidence>
<organism evidence="6">
    <name type="scientific">Blakeslea trispora</name>
    <name type="common">Choanephora trispora</name>
    <dbReference type="NCBI Taxonomy" id="4850"/>
    <lineage>
        <taxon>Eukaryota</taxon>
        <taxon>Fungi</taxon>
        <taxon>Fungi incertae sedis</taxon>
        <taxon>Mucoromycota</taxon>
        <taxon>Mucoromycotina</taxon>
        <taxon>Mucoromycetes</taxon>
        <taxon>Mucorales</taxon>
        <taxon>Mucorineae</taxon>
        <taxon>Choanephoraceae</taxon>
        <taxon>Choanephoroideae</taxon>
        <taxon>Blakeslea</taxon>
    </lineage>
</organism>
<dbReference type="InterPro" id="IPR004294">
    <property type="entry name" value="Carotenoid_Oase"/>
</dbReference>
<reference evidence="6" key="1">
    <citation type="journal article" date="2007" name="Fungal Genet. Biol.">
        <title>Cleavage of beta-carotene as the first step in sexual hormone synthesis in zygomycetes is mediated by a trisporic acid regulated beta-carotene oxygenase.</title>
        <authorList>
            <person name="Burmester A."/>
            <person name="Richter M."/>
            <person name="Schultze K."/>
            <person name="Voelz K."/>
            <person name="Schachtschabel D."/>
            <person name="Boland W."/>
            <person name="Woestemeyer J."/>
            <person name="Schimek C."/>
        </authorList>
    </citation>
    <scope>NUCLEOTIDE SEQUENCE</scope>
    <source>
        <strain evidence="7">FSU 331</strain>
        <strain evidence="6">FSU 332</strain>
    </source>
</reference>
<dbReference type="EMBL" id="AM409183">
    <property type="protein sequence ID" value="CAL64769.1"/>
    <property type="molecule type" value="Genomic_DNA"/>
</dbReference>